<accession>A0A1G6KI18</accession>
<organism evidence="1 2">
    <name type="scientific">Shouchella lonarensis</name>
    <dbReference type="NCBI Taxonomy" id="1464122"/>
    <lineage>
        <taxon>Bacteria</taxon>
        <taxon>Bacillati</taxon>
        <taxon>Bacillota</taxon>
        <taxon>Bacilli</taxon>
        <taxon>Bacillales</taxon>
        <taxon>Bacillaceae</taxon>
        <taxon>Shouchella</taxon>
    </lineage>
</organism>
<name>A0A1G6KI18_9BACI</name>
<evidence type="ECO:0000313" key="1">
    <source>
        <dbReference type="EMBL" id="SDC30468.1"/>
    </source>
</evidence>
<dbReference type="Pfam" id="PF07454">
    <property type="entry name" value="SpoIIP"/>
    <property type="match status" value="1"/>
</dbReference>
<keyword evidence="2" id="KW-1185">Reference proteome</keyword>
<dbReference type="RefSeq" id="WP_245701178.1">
    <property type="nucleotide sequence ID" value="NZ_FMYM01000007.1"/>
</dbReference>
<sequence length="378" mass="42167">MRHGMRFVTVLVIAMMTLFLCTSMIVALGPQHYLSSSALKNWTSGLKGEHFLQWMSTENRMFAHGLPEEAETLSLGQVLFQMTTSINTDDPRSLLGRELPGFSLFDTKIHIAGEGTDYTNLPIESPPPDDLLASDREATKQALEKKKALEEEGKNKASLDQETPTVYIGASHTYESFFPELELDDGTVADNATHREINITMTAERLKQALAKHGIAAQVEQQDVQATLVERGLNYRESYNVAREFIQAAKEENKELHFFFDLHRDSVGREMTTTEINGDTYARTFFVVGTNYADYAPNLAVAESLHNMLEEQYPTLSRGVFTKGGANTNGKFNQDLAENSILMEVGGVDNSLEETYRAVEAVAEVFAEYYAQQFEGGS</sequence>
<gene>
    <name evidence="1" type="ORF">SAMN05421737_10735</name>
</gene>
<dbReference type="InterPro" id="IPR010897">
    <property type="entry name" value="Spore_II_P"/>
</dbReference>
<dbReference type="EMBL" id="FMYM01000007">
    <property type="protein sequence ID" value="SDC30468.1"/>
    <property type="molecule type" value="Genomic_DNA"/>
</dbReference>
<dbReference type="Proteomes" id="UP000242662">
    <property type="component" value="Unassembled WGS sequence"/>
</dbReference>
<protein>
    <submittedName>
        <fullName evidence="1">Stage II sporulation protein P</fullName>
    </submittedName>
</protein>
<dbReference type="SUPFAM" id="SSF53187">
    <property type="entry name" value="Zn-dependent exopeptidases"/>
    <property type="match status" value="1"/>
</dbReference>
<dbReference type="AlphaFoldDB" id="A0A1G6KI18"/>
<dbReference type="STRING" id="1464122.SAMN05421737_10735"/>
<reference evidence="2" key="1">
    <citation type="submission" date="2016-09" db="EMBL/GenBank/DDBJ databases">
        <authorList>
            <person name="Varghese N."/>
            <person name="Submissions S."/>
        </authorList>
    </citation>
    <scope>NUCLEOTIDE SEQUENCE [LARGE SCALE GENOMIC DNA]</scope>
    <source>
        <strain evidence="2">25nlg</strain>
    </source>
</reference>
<dbReference type="NCBIfam" id="TIGR02867">
    <property type="entry name" value="spore_II_P"/>
    <property type="match status" value="1"/>
</dbReference>
<proteinExistence type="predicted"/>
<evidence type="ECO:0000313" key="2">
    <source>
        <dbReference type="Proteomes" id="UP000242662"/>
    </source>
</evidence>